<protein>
    <submittedName>
        <fullName evidence="2">Uncharacterized protein</fullName>
    </submittedName>
</protein>
<feature type="region of interest" description="Disordered" evidence="1">
    <location>
        <begin position="96"/>
        <end position="119"/>
    </location>
</feature>
<evidence type="ECO:0000313" key="2">
    <source>
        <dbReference type="EMBL" id="SCU69788.1"/>
    </source>
</evidence>
<comment type="caution">
    <text evidence="2">The sequence shown here is derived from an EMBL/GenBank/DDBJ whole genome shotgun (WGS) entry which is preliminary data.</text>
</comment>
<feature type="region of interest" description="Disordered" evidence="1">
    <location>
        <begin position="346"/>
        <end position="365"/>
    </location>
</feature>
<gene>
    <name evidence="2" type="ORF">TEOVI_000135700</name>
</gene>
<dbReference type="RefSeq" id="XP_067080693.1">
    <property type="nucleotide sequence ID" value="XM_067224592.1"/>
</dbReference>
<reference evidence="2" key="1">
    <citation type="submission" date="2016-09" db="EMBL/GenBank/DDBJ databases">
        <authorList>
            <person name="Hebert L."/>
            <person name="Moumen B."/>
        </authorList>
    </citation>
    <scope>NUCLEOTIDE SEQUENCE [LARGE SCALE GENOMIC DNA]</scope>
    <source>
        <strain evidence="2">OVI</strain>
    </source>
</reference>
<dbReference type="EMBL" id="CZPT02001308">
    <property type="protein sequence ID" value="SCU69788.1"/>
    <property type="molecule type" value="Genomic_DNA"/>
</dbReference>
<evidence type="ECO:0000313" key="3">
    <source>
        <dbReference type="Proteomes" id="UP000195570"/>
    </source>
</evidence>
<organism evidence="2 3">
    <name type="scientific">Trypanosoma equiperdum</name>
    <dbReference type="NCBI Taxonomy" id="5694"/>
    <lineage>
        <taxon>Eukaryota</taxon>
        <taxon>Discoba</taxon>
        <taxon>Euglenozoa</taxon>
        <taxon>Kinetoplastea</taxon>
        <taxon>Metakinetoplastina</taxon>
        <taxon>Trypanosomatida</taxon>
        <taxon>Trypanosomatidae</taxon>
        <taxon>Trypanosoma</taxon>
    </lineage>
</organism>
<feature type="region of interest" description="Disordered" evidence="1">
    <location>
        <begin position="1"/>
        <end position="49"/>
    </location>
</feature>
<dbReference type="AlphaFoldDB" id="A0A1G4IBZ8"/>
<feature type="compositionally biased region" description="Polar residues" evidence="1">
    <location>
        <begin position="17"/>
        <end position="26"/>
    </location>
</feature>
<name>A0A1G4IBZ8_TRYEQ</name>
<dbReference type="GeneID" id="92375297"/>
<dbReference type="VEuPathDB" id="TriTrypDB:TEOVI_000135700"/>
<keyword evidence="3" id="KW-1185">Reference proteome</keyword>
<evidence type="ECO:0000256" key="1">
    <source>
        <dbReference type="SAM" id="MobiDB-lite"/>
    </source>
</evidence>
<sequence length="376" mass="40631">MFYGTNDVGRPGYARYSESSTPTHSPRGSDRCRTNETSSGMDHWSSPRGIADEVPPILAGSFFSDAEMREMNRVIPAAMPLLVEATSVSWLDASPESYGGSTTAHHPPPGATSSSVGRCAAATPSIPSLAGSLLRKDVRLRGLQMDRRGSNHPVVSSSTASDRTMVDYGVSAECIPVQPPSHVNHEDIDVLSLWTSDHVAATRTHVQQRPCSLRTTPLRVDQKVGVSSSHNLPCKGLERVANLSGNFAVREVIVSRNSYGSLQTRSRSCPVTFCARTSSPAARIVQAPSPSKCMQDVPITFNGKSQAAVDPQKAGDALKQYRLAVENVKKKGYGRSIREILANPCVDDDEDEDEDEEEGVLDGCDVGVYELEEQEE</sequence>
<accession>A0A1G4IBZ8</accession>
<dbReference type="Proteomes" id="UP000195570">
    <property type="component" value="Unassembled WGS sequence"/>
</dbReference>
<proteinExistence type="predicted"/>
<feature type="compositionally biased region" description="Acidic residues" evidence="1">
    <location>
        <begin position="346"/>
        <end position="360"/>
    </location>
</feature>